<dbReference type="GO" id="GO:0008270">
    <property type="term" value="F:zinc ion binding"/>
    <property type="evidence" value="ECO:0007669"/>
    <property type="project" value="UniProtKB-UniRule"/>
</dbReference>
<evidence type="ECO:0000313" key="17">
    <source>
        <dbReference type="Proteomes" id="UP000229278"/>
    </source>
</evidence>
<dbReference type="InterPro" id="IPR002694">
    <property type="entry name" value="Znf_CHC2"/>
</dbReference>
<evidence type="ECO:0000256" key="11">
    <source>
        <dbReference type="ARBA" id="ARBA00023163"/>
    </source>
</evidence>
<dbReference type="InterPro" id="IPR013173">
    <property type="entry name" value="DNA_primase_DnaG_DnaB-bd_dom"/>
</dbReference>
<accession>A0A2G6PDQ8</accession>
<dbReference type="PIRSF" id="PIRSF002811">
    <property type="entry name" value="DnaG"/>
    <property type="match status" value="1"/>
</dbReference>
<dbReference type="SUPFAM" id="SSF56731">
    <property type="entry name" value="DNA primase core"/>
    <property type="match status" value="1"/>
</dbReference>
<evidence type="ECO:0000313" key="16">
    <source>
        <dbReference type="EMBL" id="PIE82675.1"/>
    </source>
</evidence>
<organism evidence="16 17">
    <name type="scientific">Candidatus Contendibacter odensensis</name>
    <dbReference type="NCBI Taxonomy" id="1400860"/>
    <lineage>
        <taxon>Bacteria</taxon>
        <taxon>Pseudomonadati</taxon>
        <taxon>Pseudomonadota</taxon>
        <taxon>Gammaproteobacteria</taxon>
        <taxon>Candidatus Competibacteraceae</taxon>
        <taxon>Candidatus Contendibacter</taxon>
    </lineage>
</organism>
<dbReference type="InterPro" id="IPR034151">
    <property type="entry name" value="TOPRIM_DnaG_bac"/>
</dbReference>
<dbReference type="InterPro" id="IPR037068">
    <property type="entry name" value="DNA_primase_core_N_sf"/>
</dbReference>
<dbReference type="PANTHER" id="PTHR30313">
    <property type="entry name" value="DNA PRIMASE"/>
    <property type="match status" value="1"/>
</dbReference>
<keyword evidence="7 12" id="KW-0863">Zinc-finger</keyword>
<evidence type="ECO:0000256" key="8">
    <source>
        <dbReference type="ARBA" id="ARBA00022833"/>
    </source>
</evidence>
<comment type="function">
    <text evidence="12 13">RNA polymerase that catalyzes the synthesis of short RNA molecules used as primers for DNA polymerase during DNA replication.</text>
</comment>
<comment type="catalytic activity">
    <reaction evidence="12">
        <text>ssDNA + n NTP = ssDNA/pppN(pN)n-1 hybrid + (n-1) diphosphate.</text>
        <dbReference type="EC" id="2.7.7.101"/>
    </reaction>
</comment>
<dbReference type="InterPro" id="IPR036977">
    <property type="entry name" value="DNA_primase_Znf_CHC2"/>
</dbReference>
<feature type="domain" description="Toprim" evidence="15">
    <location>
        <begin position="256"/>
        <end position="338"/>
    </location>
</feature>
<feature type="zinc finger region" description="CHC2-type" evidence="12 14">
    <location>
        <begin position="40"/>
        <end position="64"/>
    </location>
</feature>
<evidence type="ECO:0000256" key="4">
    <source>
        <dbReference type="ARBA" id="ARBA00022695"/>
    </source>
</evidence>
<keyword evidence="5 12" id="KW-0235">DNA replication</keyword>
<comment type="subunit">
    <text evidence="12">Monomer. Interacts with DnaB.</text>
</comment>
<dbReference type="InterPro" id="IPR006171">
    <property type="entry name" value="TOPRIM_dom"/>
</dbReference>
<dbReference type="InterPro" id="IPR030846">
    <property type="entry name" value="DnaG_bac"/>
</dbReference>
<dbReference type="GO" id="GO:1990077">
    <property type="term" value="C:primosome complex"/>
    <property type="evidence" value="ECO:0007669"/>
    <property type="project" value="UniProtKB-KW"/>
</dbReference>
<keyword evidence="1 12" id="KW-0240">DNA-directed RNA polymerase</keyword>
<evidence type="ECO:0000256" key="1">
    <source>
        <dbReference type="ARBA" id="ARBA00022478"/>
    </source>
</evidence>
<evidence type="ECO:0000256" key="12">
    <source>
        <dbReference type="HAMAP-Rule" id="MF_00974"/>
    </source>
</evidence>
<dbReference type="GO" id="GO:0005737">
    <property type="term" value="C:cytoplasm"/>
    <property type="evidence" value="ECO:0007669"/>
    <property type="project" value="TreeGrafter"/>
</dbReference>
<keyword evidence="3 12" id="KW-0808">Transferase</keyword>
<evidence type="ECO:0000259" key="15">
    <source>
        <dbReference type="PROSITE" id="PS50880"/>
    </source>
</evidence>
<dbReference type="InterPro" id="IPR019475">
    <property type="entry name" value="DNA_primase_DnaB-bd"/>
</dbReference>
<dbReference type="Gene3D" id="1.10.860.10">
    <property type="entry name" value="DNAb Helicase, Chain A"/>
    <property type="match status" value="1"/>
</dbReference>
<dbReference type="SMART" id="SM00400">
    <property type="entry name" value="ZnF_CHCC"/>
    <property type="match status" value="1"/>
</dbReference>
<comment type="domain">
    <text evidence="12">Contains an N-terminal zinc-binding domain, a central core domain that contains the primase activity, and a C-terminal DnaB-binding domain.</text>
</comment>
<gene>
    <name evidence="12" type="primary">dnaG</name>
    <name evidence="16" type="ORF">CSA09_05555</name>
</gene>
<dbReference type="HAMAP" id="MF_00974">
    <property type="entry name" value="DNA_primase_DnaG"/>
    <property type="match status" value="1"/>
</dbReference>
<name>A0A2G6PDQ8_9GAMM</name>
<evidence type="ECO:0000256" key="6">
    <source>
        <dbReference type="ARBA" id="ARBA00022723"/>
    </source>
</evidence>
<dbReference type="PROSITE" id="PS50880">
    <property type="entry name" value="TOPRIM"/>
    <property type="match status" value="1"/>
</dbReference>
<keyword evidence="4 12" id="KW-0548">Nucleotidyltransferase</keyword>
<keyword evidence="10 12" id="KW-0238">DNA-binding</keyword>
<dbReference type="AlphaFoldDB" id="A0A2G6PDQ8"/>
<dbReference type="SMART" id="SM00766">
    <property type="entry name" value="DnaG_DnaB_bind"/>
    <property type="match status" value="1"/>
</dbReference>
<dbReference type="Pfam" id="PF13662">
    <property type="entry name" value="Toprim_4"/>
    <property type="match status" value="1"/>
</dbReference>
<dbReference type="InterPro" id="IPR006295">
    <property type="entry name" value="DNA_primase_DnaG"/>
</dbReference>
<comment type="caution">
    <text evidence="16">The sequence shown here is derived from an EMBL/GenBank/DDBJ whole genome shotgun (WGS) entry which is preliminary data.</text>
</comment>
<dbReference type="FunFam" id="3.90.980.10:FF:000001">
    <property type="entry name" value="DNA primase"/>
    <property type="match status" value="1"/>
</dbReference>
<keyword evidence="11 12" id="KW-0804">Transcription</keyword>
<dbReference type="Gene3D" id="3.90.980.10">
    <property type="entry name" value="DNA primase, catalytic core, N-terminal domain"/>
    <property type="match status" value="1"/>
</dbReference>
<evidence type="ECO:0000256" key="9">
    <source>
        <dbReference type="ARBA" id="ARBA00022842"/>
    </source>
</evidence>
<keyword evidence="2 12" id="KW-0639">Primosome</keyword>
<sequence length="581" mass="66019">MSGRIPQEFLDRLLTQVDLIEIVDARVPLRRAGHEFVACCPFHAEKTPSFTVSPRKQFYHCFGCGAHGNAIGFLMAFERLDFLDAVEDLARLANLDIPREGGHATDSSRALLPWLMQADRFFRQQLRQNPSRQRAIDYLQQRGLSGQTAKTFNIGYAPPGRENLSRVLRAMGAKTDDIIAAGLAGRNEHGQLRDRFRNRIMFPIHDRRGRVIAFGGRVLDQEAKPKYLNSPETPLFHKGATLYGLYEARSGSQHLQRLVIVEGYMDVITLAQHGIHNAVATLGTATTTEHIEQLFRVVDDLVFCFDGDRAGRVAGWRALEVALPLLRDGKQISFLFLPEGDDPDTLVQREGRTVFEQRLVQATSLADYLFAELRTQTDINTLAGRARLATLARPLLEKLPEGNFRDLMEERLRQEAQLTITRLRPPTLSPAKVANRSDRNLQLTRTPLRKAMALLLYRPELAQHVSQDDPVFYNTTNAGIKLLASLINYLHANPALTTATLLERYRNTQEGAILARLAQWQPEEPETYHFEAEFTDILIYLRQHNDQREQLPDMLLRRVTPRALSAEERKFLRNLCAPKNH</sequence>
<dbReference type="FunFam" id="3.90.580.10:FF:000001">
    <property type="entry name" value="DNA primase"/>
    <property type="match status" value="1"/>
</dbReference>
<dbReference type="InterPro" id="IPR016136">
    <property type="entry name" value="DNA_helicase_N/primase_C"/>
</dbReference>
<reference evidence="16 17" key="1">
    <citation type="submission" date="2017-10" db="EMBL/GenBank/DDBJ databases">
        <title>Novel microbial diversity and functional potential in the marine mammal oral microbiome.</title>
        <authorList>
            <person name="Dudek N.K."/>
            <person name="Sun C.L."/>
            <person name="Burstein D."/>
            <person name="Kantor R.S."/>
            <person name="Aliaga Goltsman D.S."/>
            <person name="Bik E.M."/>
            <person name="Thomas B.C."/>
            <person name="Banfield J.F."/>
            <person name="Relman D.A."/>
        </authorList>
    </citation>
    <scope>NUCLEOTIDE SEQUENCE [LARGE SCALE GENOMIC DNA]</scope>
    <source>
        <strain evidence="16">DOLJORAL78_50_517</strain>
    </source>
</reference>
<dbReference type="NCBIfam" id="TIGR01391">
    <property type="entry name" value="dnaG"/>
    <property type="match status" value="1"/>
</dbReference>
<dbReference type="Proteomes" id="UP000229278">
    <property type="component" value="Unassembled WGS sequence"/>
</dbReference>
<dbReference type="Pfam" id="PF08278">
    <property type="entry name" value="DnaG_DnaB_bind"/>
    <property type="match status" value="1"/>
</dbReference>
<keyword evidence="9" id="KW-0460">Magnesium</keyword>
<dbReference type="SUPFAM" id="SSF57783">
    <property type="entry name" value="Zinc beta-ribbon"/>
    <property type="match status" value="1"/>
</dbReference>
<evidence type="ECO:0000256" key="5">
    <source>
        <dbReference type="ARBA" id="ARBA00022705"/>
    </source>
</evidence>
<dbReference type="Pfam" id="PF10410">
    <property type="entry name" value="DnaB_bind"/>
    <property type="match status" value="1"/>
</dbReference>
<dbReference type="GO" id="GO:0003677">
    <property type="term" value="F:DNA binding"/>
    <property type="evidence" value="ECO:0007669"/>
    <property type="project" value="UniProtKB-KW"/>
</dbReference>
<proteinExistence type="inferred from homology"/>
<dbReference type="EC" id="2.7.7.101" evidence="12"/>
<dbReference type="Pfam" id="PF08275">
    <property type="entry name" value="DNAG_N"/>
    <property type="match status" value="1"/>
</dbReference>
<evidence type="ECO:0000256" key="14">
    <source>
        <dbReference type="PIRSR" id="PIRSR002811-1"/>
    </source>
</evidence>
<evidence type="ECO:0000256" key="3">
    <source>
        <dbReference type="ARBA" id="ARBA00022679"/>
    </source>
</evidence>
<dbReference type="Gene3D" id="3.90.580.10">
    <property type="entry name" value="Zinc finger, CHC2-type domain"/>
    <property type="match status" value="1"/>
</dbReference>
<evidence type="ECO:0000256" key="7">
    <source>
        <dbReference type="ARBA" id="ARBA00022771"/>
    </source>
</evidence>
<dbReference type="SUPFAM" id="SSF117023">
    <property type="entry name" value="DNA primase DnaG, C-terminal domain"/>
    <property type="match status" value="1"/>
</dbReference>
<dbReference type="GO" id="GO:0003899">
    <property type="term" value="F:DNA-directed RNA polymerase activity"/>
    <property type="evidence" value="ECO:0007669"/>
    <property type="project" value="UniProtKB-UniRule"/>
</dbReference>
<evidence type="ECO:0000256" key="10">
    <source>
        <dbReference type="ARBA" id="ARBA00023125"/>
    </source>
</evidence>
<keyword evidence="8 12" id="KW-0862">Zinc</keyword>
<dbReference type="InterPro" id="IPR050219">
    <property type="entry name" value="DnaG_primase"/>
</dbReference>
<dbReference type="CDD" id="cd03364">
    <property type="entry name" value="TOPRIM_DnaG_primases"/>
    <property type="match status" value="1"/>
</dbReference>
<dbReference type="InterPro" id="IPR013264">
    <property type="entry name" value="DNAG_N"/>
</dbReference>
<dbReference type="Pfam" id="PF01807">
    <property type="entry name" value="Zn_ribbon_DnaG"/>
    <property type="match status" value="1"/>
</dbReference>
<dbReference type="FunFam" id="3.40.1360.10:FF:000002">
    <property type="entry name" value="DNA primase"/>
    <property type="match status" value="1"/>
</dbReference>
<evidence type="ECO:0000256" key="2">
    <source>
        <dbReference type="ARBA" id="ARBA00022515"/>
    </source>
</evidence>
<dbReference type="SMART" id="SM00493">
    <property type="entry name" value="TOPRIM"/>
    <property type="match status" value="1"/>
</dbReference>
<dbReference type="GO" id="GO:0000428">
    <property type="term" value="C:DNA-directed RNA polymerase complex"/>
    <property type="evidence" value="ECO:0007669"/>
    <property type="project" value="UniProtKB-KW"/>
</dbReference>
<comment type="cofactor">
    <cofactor evidence="12 13 14">
        <name>Zn(2+)</name>
        <dbReference type="ChEBI" id="CHEBI:29105"/>
    </cofactor>
    <text evidence="12 13 14">Binds 1 zinc ion per monomer.</text>
</comment>
<comment type="similarity">
    <text evidence="12 13">Belongs to the DnaG primase family.</text>
</comment>
<protein>
    <recommendedName>
        <fullName evidence="12 13">DNA primase</fullName>
        <ecNumber evidence="12">2.7.7.101</ecNumber>
    </recommendedName>
</protein>
<dbReference type="PANTHER" id="PTHR30313:SF2">
    <property type="entry name" value="DNA PRIMASE"/>
    <property type="match status" value="1"/>
</dbReference>
<dbReference type="Gene3D" id="3.40.1360.10">
    <property type="match status" value="1"/>
</dbReference>
<dbReference type="GO" id="GO:0006269">
    <property type="term" value="P:DNA replication, synthesis of primer"/>
    <property type="evidence" value="ECO:0007669"/>
    <property type="project" value="UniProtKB-UniRule"/>
</dbReference>
<evidence type="ECO:0000256" key="13">
    <source>
        <dbReference type="PIRNR" id="PIRNR002811"/>
    </source>
</evidence>
<keyword evidence="6 12" id="KW-0479">Metal-binding</keyword>
<dbReference type="EMBL" id="PDTV01000014">
    <property type="protein sequence ID" value="PIE82675.1"/>
    <property type="molecule type" value="Genomic_DNA"/>
</dbReference>
<dbReference type="Gene3D" id="1.20.50.20">
    <property type="entry name" value="DnaG, RNA polymerase domain, helical bundle"/>
    <property type="match status" value="1"/>
</dbReference>